<keyword evidence="2" id="KW-1185">Reference proteome</keyword>
<evidence type="ECO:0000313" key="2">
    <source>
        <dbReference type="Proteomes" id="UP001165064"/>
    </source>
</evidence>
<organism evidence="1 2">
    <name type="scientific">Ambrosiozyma monospora</name>
    <name type="common">Yeast</name>
    <name type="synonym">Endomycopsis monosporus</name>
    <dbReference type="NCBI Taxonomy" id="43982"/>
    <lineage>
        <taxon>Eukaryota</taxon>
        <taxon>Fungi</taxon>
        <taxon>Dikarya</taxon>
        <taxon>Ascomycota</taxon>
        <taxon>Saccharomycotina</taxon>
        <taxon>Pichiomycetes</taxon>
        <taxon>Pichiales</taxon>
        <taxon>Pichiaceae</taxon>
        <taxon>Ambrosiozyma</taxon>
    </lineage>
</organism>
<reference evidence="1" key="1">
    <citation type="submission" date="2023-04" db="EMBL/GenBank/DDBJ databases">
        <title>Ambrosiozyma monospora NBRC 10751.</title>
        <authorList>
            <person name="Ichikawa N."/>
            <person name="Sato H."/>
            <person name="Tonouchi N."/>
        </authorList>
    </citation>
    <scope>NUCLEOTIDE SEQUENCE</scope>
    <source>
        <strain evidence="1">NBRC 10751</strain>
    </source>
</reference>
<dbReference type="EMBL" id="BSXS01006103">
    <property type="protein sequence ID" value="GME85087.1"/>
    <property type="molecule type" value="Genomic_DNA"/>
</dbReference>
<dbReference type="Proteomes" id="UP001165064">
    <property type="component" value="Unassembled WGS sequence"/>
</dbReference>
<sequence length="261" mass="30077">MAFLFYNETPPSFNKTNQKNDQLIFHPCLKAAADKTTYVLRKLKTSEDQQFDVVCLDNRLKSLFPVLESTEKFIRKNSLTLNRPKLTNDLENSTSGLWNSIVILMKQEFSSKFIKTLCEFKFFCCLMLSLHESLVPAFDSKMRVIKCLLKTFNLCVDERQTGLCKRVQDYVELLFMSIDKSSLSDAQMKTYMGIGVDLSIADMQYSVTQNDIPMAKFYENRADVVSNMLIVSSIQLTNICRFTKIKELIMSKVLIELKIVV</sequence>
<proteinExistence type="predicted"/>
<comment type="caution">
    <text evidence="1">The sequence shown here is derived from an EMBL/GenBank/DDBJ whole genome shotgun (WGS) entry which is preliminary data.</text>
</comment>
<accession>A0ACB5TBV0</accession>
<gene>
    <name evidence="1" type="ORF">Amon02_000735900</name>
</gene>
<evidence type="ECO:0000313" key="1">
    <source>
        <dbReference type="EMBL" id="GME85087.1"/>
    </source>
</evidence>
<protein>
    <submittedName>
        <fullName evidence="1">Unnamed protein product</fullName>
    </submittedName>
</protein>
<name>A0ACB5TBV0_AMBMO</name>